<reference evidence="3 4" key="1">
    <citation type="submission" date="2019-06" db="EMBL/GenBank/DDBJ databases">
        <title>Whole genome sequence for Rhodospirillaceae sp. R148.</title>
        <authorList>
            <person name="Wang G."/>
        </authorList>
    </citation>
    <scope>NUCLEOTIDE SEQUENCE [LARGE SCALE GENOMIC DNA]</scope>
    <source>
        <strain evidence="3 4">R148</strain>
    </source>
</reference>
<feature type="domain" description="DUF112" evidence="2">
    <location>
        <begin position="17"/>
        <end position="433"/>
    </location>
</feature>
<dbReference type="InterPro" id="IPR002823">
    <property type="entry name" value="DUF112_TM"/>
</dbReference>
<feature type="transmembrane region" description="Helical" evidence="1">
    <location>
        <begin position="144"/>
        <end position="160"/>
    </location>
</feature>
<feature type="transmembrane region" description="Helical" evidence="1">
    <location>
        <begin position="56"/>
        <end position="79"/>
    </location>
</feature>
<comment type="caution">
    <text evidence="3">The sequence shown here is derived from an EMBL/GenBank/DDBJ whole genome shotgun (WGS) entry which is preliminary data.</text>
</comment>
<feature type="transmembrane region" description="Helical" evidence="1">
    <location>
        <begin position="383"/>
        <end position="403"/>
    </location>
</feature>
<organism evidence="3 4">
    <name type="scientific">Denitrobaculum tricleocarpae</name>
    <dbReference type="NCBI Taxonomy" id="2591009"/>
    <lineage>
        <taxon>Bacteria</taxon>
        <taxon>Pseudomonadati</taxon>
        <taxon>Pseudomonadota</taxon>
        <taxon>Alphaproteobacteria</taxon>
        <taxon>Rhodospirillales</taxon>
        <taxon>Rhodospirillaceae</taxon>
        <taxon>Denitrobaculum</taxon>
    </lineage>
</organism>
<sequence>MDPLINGLISLADPYLLLLLLIATIGGVVIGALPGLNATTGAALLLPFTLTMDPVPAIATMTAIYCSATFAGAITAILINTPGTAASATTCLDGYPLARRGEAGRALGMAVVSSTFGGIFSVLCLMLAAPLLARAAYNFSPPEYFALTLFGLSMLASIGDGSALKNLIAGGLGILIAMIGVDNLTSVERFTFGSYELYEGIGFVPVMIGVFGISELLVQSQQLHVKREAIRMKSVELPGRADYKKTWRTILRSSGIGTFIGILPAEGATVASMIGYNEAKRWSRNSGEFGKGAIEGVAGSEAANNAATGGAMVPTLALGIPGSATAAVILAGLMVHGLRPGPAMFTEQADFAYAIFWSMMLVNILFLIIGLRGAKVFARVTLIPVQVLWPSVFVFSIVGAYALDQSMFDVWVALGSGVIGYFMRRYGFSVVPLAIGLILGGMLEQRLGQSMVMLDEKWWLMFTRPLTLLFLVLTALALFGPALWGRLVKRRAPLESSGE</sequence>
<accession>A0A545TM55</accession>
<proteinExistence type="predicted"/>
<dbReference type="RefSeq" id="WP_142897659.1">
    <property type="nucleotide sequence ID" value="NZ_ML660057.1"/>
</dbReference>
<feature type="transmembrane region" description="Helical" evidence="1">
    <location>
        <begin position="197"/>
        <end position="218"/>
    </location>
</feature>
<protein>
    <submittedName>
        <fullName evidence="3">Tripartite tricarboxylate transporter permease</fullName>
    </submittedName>
</protein>
<evidence type="ECO:0000313" key="3">
    <source>
        <dbReference type="EMBL" id="TQV78325.1"/>
    </source>
</evidence>
<keyword evidence="1" id="KW-0472">Membrane</keyword>
<dbReference type="PANTHER" id="PTHR35342:SF5">
    <property type="entry name" value="TRICARBOXYLIC TRANSPORT PROTEIN"/>
    <property type="match status" value="1"/>
</dbReference>
<dbReference type="Pfam" id="PF01970">
    <property type="entry name" value="TctA"/>
    <property type="match status" value="1"/>
</dbReference>
<feature type="transmembrane region" description="Helical" evidence="1">
    <location>
        <begin position="167"/>
        <end position="185"/>
    </location>
</feature>
<gene>
    <name evidence="3" type="ORF">FKG95_17290</name>
</gene>
<name>A0A545TM55_9PROT</name>
<dbReference type="PANTHER" id="PTHR35342">
    <property type="entry name" value="TRICARBOXYLIC TRANSPORT PROTEIN"/>
    <property type="match status" value="1"/>
</dbReference>
<keyword evidence="1" id="KW-1133">Transmembrane helix</keyword>
<feature type="transmembrane region" description="Helical" evidence="1">
    <location>
        <begin position="316"/>
        <end position="339"/>
    </location>
</feature>
<keyword evidence="4" id="KW-1185">Reference proteome</keyword>
<dbReference type="Proteomes" id="UP000315252">
    <property type="component" value="Unassembled WGS sequence"/>
</dbReference>
<dbReference type="OrthoDB" id="7232499at2"/>
<feature type="transmembrane region" description="Helical" evidence="1">
    <location>
        <begin position="15"/>
        <end position="36"/>
    </location>
</feature>
<evidence type="ECO:0000259" key="2">
    <source>
        <dbReference type="Pfam" id="PF01970"/>
    </source>
</evidence>
<evidence type="ECO:0000313" key="4">
    <source>
        <dbReference type="Proteomes" id="UP000315252"/>
    </source>
</evidence>
<dbReference type="EMBL" id="VHSH01000006">
    <property type="protein sequence ID" value="TQV78325.1"/>
    <property type="molecule type" value="Genomic_DNA"/>
</dbReference>
<feature type="transmembrane region" description="Helical" evidence="1">
    <location>
        <begin position="465"/>
        <end position="484"/>
    </location>
</feature>
<feature type="transmembrane region" description="Helical" evidence="1">
    <location>
        <begin position="351"/>
        <end position="371"/>
    </location>
</feature>
<evidence type="ECO:0000256" key="1">
    <source>
        <dbReference type="SAM" id="Phobius"/>
    </source>
</evidence>
<feature type="transmembrane region" description="Helical" evidence="1">
    <location>
        <begin position="106"/>
        <end position="132"/>
    </location>
</feature>
<keyword evidence="1" id="KW-0812">Transmembrane</keyword>
<feature type="transmembrane region" description="Helical" evidence="1">
    <location>
        <begin position="423"/>
        <end position="444"/>
    </location>
</feature>
<dbReference type="AlphaFoldDB" id="A0A545TM55"/>